<protein>
    <submittedName>
        <fullName evidence="2">Uncharacterized protein</fullName>
    </submittedName>
</protein>
<feature type="compositionally biased region" description="Basic and acidic residues" evidence="1">
    <location>
        <begin position="27"/>
        <end position="40"/>
    </location>
</feature>
<accession>A0ABP1RN02</accession>
<reference evidence="2 3" key="1">
    <citation type="submission" date="2024-08" db="EMBL/GenBank/DDBJ databases">
        <authorList>
            <person name="Cucini C."/>
            <person name="Frati F."/>
        </authorList>
    </citation>
    <scope>NUCLEOTIDE SEQUENCE [LARGE SCALE GENOMIC DNA]</scope>
</reference>
<gene>
    <name evidence="2" type="ORF">ODALV1_LOCUS24082</name>
</gene>
<dbReference type="Proteomes" id="UP001642540">
    <property type="component" value="Unassembled WGS sequence"/>
</dbReference>
<name>A0ABP1RN02_9HEXA</name>
<feature type="compositionally biased region" description="Low complexity" evidence="1">
    <location>
        <begin position="100"/>
        <end position="120"/>
    </location>
</feature>
<evidence type="ECO:0000256" key="1">
    <source>
        <dbReference type="SAM" id="MobiDB-lite"/>
    </source>
</evidence>
<evidence type="ECO:0000313" key="3">
    <source>
        <dbReference type="Proteomes" id="UP001642540"/>
    </source>
</evidence>
<organism evidence="2 3">
    <name type="scientific">Orchesella dallaii</name>
    <dbReference type="NCBI Taxonomy" id="48710"/>
    <lineage>
        <taxon>Eukaryota</taxon>
        <taxon>Metazoa</taxon>
        <taxon>Ecdysozoa</taxon>
        <taxon>Arthropoda</taxon>
        <taxon>Hexapoda</taxon>
        <taxon>Collembola</taxon>
        <taxon>Entomobryomorpha</taxon>
        <taxon>Entomobryoidea</taxon>
        <taxon>Orchesellidae</taxon>
        <taxon>Orchesellinae</taxon>
        <taxon>Orchesella</taxon>
    </lineage>
</organism>
<dbReference type="EMBL" id="CAXLJM020000086">
    <property type="protein sequence ID" value="CAL8131230.1"/>
    <property type="molecule type" value="Genomic_DNA"/>
</dbReference>
<keyword evidence="3" id="KW-1185">Reference proteome</keyword>
<comment type="caution">
    <text evidence="2">The sequence shown here is derived from an EMBL/GenBank/DDBJ whole genome shotgun (WGS) entry which is preliminary data.</text>
</comment>
<feature type="region of interest" description="Disordered" evidence="1">
    <location>
        <begin position="27"/>
        <end position="120"/>
    </location>
</feature>
<proteinExistence type="predicted"/>
<evidence type="ECO:0000313" key="2">
    <source>
        <dbReference type="EMBL" id="CAL8131230.1"/>
    </source>
</evidence>
<sequence length="120" mass="13072">MSSSAGAGGTVTEELFCNKCKIPLPNEEKEAHREWHKKQDGQVLGRPRGPRPKAMKGVPIRHLVRTASPRCPRPPVKKYVVSPRATGKRNKATKQKNELPSPSSRPRTRAAATATGGKAD</sequence>